<evidence type="ECO:0000313" key="1">
    <source>
        <dbReference type="EMBL" id="CAA9390555.1"/>
    </source>
</evidence>
<protein>
    <submittedName>
        <fullName evidence="1">Uncharacterized protein</fullName>
    </submittedName>
</protein>
<reference evidence="1" key="1">
    <citation type="submission" date="2020-02" db="EMBL/GenBank/DDBJ databases">
        <authorList>
            <person name="Meier V. D."/>
        </authorList>
    </citation>
    <scope>NUCLEOTIDE SEQUENCE</scope>
    <source>
        <strain evidence="1">AVDCRST_MAG22</strain>
    </source>
</reference>
<sequence length="69" mass="7728">MGGAQKFAFHGAVNPHVCHRNDHFTWVNDCGLDALIERVEEAADLCFLRSQHEWRVDFGEYAGVLGPVS</sequence>
<proteinExistence type="predicted"/>
<name>A0A6J4NK97_9ACTN</name>
<gene>
    <name evidence="1" type="ORF">AVDCRST_MAG22-547</name>
</gene>
<dbReference type="EMBL" id="CADCUV010000027">
    <property type="protein sequence ID" value="CAA9390555.1"/>
    <property type="molecule type" value="Genomic_DNA"/>
</dbReference>
<accession>A0A6J4NK97</accession>
<dbReference type="AlphaFoldDB" id="A0A6J4NK97"/>
<organism evidence="1">
    <name type="scientific">uncultured Rubrobacteraceae bacterium</name>
    <dbReference type="NCBI Taxonomy" id="349277"/>
    <lineage>
        <taxon>Bacteria</taxon>
        <taxon>Bacillati</taxon>
        <taxon>Actinomycetota</taxon>
        <taxon>Rubrobacteria</taxon>
        <taxon>Rubrobacterales</taxon>
        <taxon>Rubrobacteraceae</taxon>
        <taxon>environmental samples</taxon>
    </lineage>
</organism>